<proteinExistence type="predicted"/>
<keyword evidence="1" id="KW-0472">Membrane</keyword>
<protein>
    <submittedName>
        <fullName evidence="2">Uncharacterized protein</fullName>
    </submittedName>
</protein>
<gene>
    <name evidence="2" type="ORF">O6P43_032609</name>
</gene>
<organism evidence="2 3">
    <name type="scientific">Quillaja saponaria</name>
    <name type="common">Soap bark tree</name>
    <dbReference type="NCBI Taxonomy" id="32244"/>
    <lineage>
        <taxon>Eukaryota</taxon>
        <taxon>Viridiplantae</taxon>
        <taxon>Streptophyta</taxon>
        <taxon>Embryophyta</taxon>
        <taxon>Tracheophyta</taxon>
        <taxon>Spermatophyta</taxon>
        <taxon>Magnoliopsida</taxon>
        <taxon>eudicotyledons</taxon>
        <taxon>Gunneridae</taxon>
        <taxon>Pentapetalae</taxon>
        <taxon>rosids</taxon>
        <taxon>fabids</taxon>
        <taxon>Fabales</taxon>
        <taxon>Quillajaceae</taxon>
        <taxon>Quillaja</taxon>
    </lineage>
</organism>
<keyword evidence="1" id="KW-1133">Transmembrane helix</keyword>
<name>A0AAD7P5R8_QUISA</name>
<keyword evidence="1" id="KW-0812">Transmembrane</keyword>
<dbReference type="AlphaFoldDB" id="A0AAD7P5R8"/>
<keyword evidence="3" id="KW-1185">Reference proteome</keyword>
<dbReference type="EMBL" id="JARAOO010000014">
    <property type="protein sequence ID" value="KAJ7943004.1"/>
    <property type="molecule type" value="Genomic_DNA"/>
</dbReference>
<evidence type="ECO:0000313" key="3">
    <source>
        <dbReference type="Proteomes" id="UP001163823"/>
    </source>
</evidence>
<comment type="caution">
    <text evidence="2">The sequence shown here is derived from an EMBL/GenBank/DDBJ whole genome shotgun (WGS) entry which is preliminary data.</text>
</comment>
<feature type="transmembrane region" description="Helical" evidence="1">
    <location>
        <begin position="37"/>
        <end position="61"/>
    </location>
</feature>
<accession>A0AAD7P5R8</accession>
<dbReference type="KEGG" id="qsa:O6P43_032609"/>
<dbReference type="Proteomes" id="UP001163823">
    <property type="component" value="Chromosome 14"/>
</dbReference>
<evidence type="ECO:0000313" key="2">
    <source>
        <dbReference type="EMBL" id="KAJ7943004.1"/>
    </source>
</evidence>
<feature type="transmembrane region" description="Helical" evidence="1">
    <location>
        <begin position="6"/>
        <end position="25"/>
    </location>
</feature>
<reference evidence="2" key="1">
    <citation type="journal article" date="2023" name="Science">
        <title>Elucidation of the pathway for biosynthesis of saponin adjuvants from the soapbark tree.</title>
        <authorList>
            <person name="Reed J."/>
            <person name="Orme A."/>
            <person name="El-Demerdash A."/>
            <person name="Owen C."/>
            <person name="Martin L.B.B."/>
            <person name="Misra R.C."/>
            <person name="Kikuchi S."/>
            <person name="Rejzek M."/>
            <person name="Martin A.C."/>
            <person name="Harkess A."/>
            <person name="Leebens-Mack J."/>
            <person name="Louveau T."/>
            <person name="Stephenson M.J."/>
            <person name="Osbourn A."/>
        </authorList>
    </citation>
    <scope>NUCLEOTIDE SEQUENCE</scope>
    <source>
        <strain evidence="2">S10</strain>
    </source>
</reference>
<evidence type="ECO:0000256" key="1">
    <source>
        <dbReference type="SAM" id="Phobius"/>
    </source>
</evidence>
<sequence>MIFENISPPHCFMLCDTFAFLVHYFSISSREFTGRVAMLRSLVNHCTLSLLVCAIVAILGWDGCDSLVG</sequence>